<feature type="compositionally biased region" description="Basic and acidic residues" evidence="1">
    <location>
        <begin position="68"/>
        <end position="82"/>
    </location>
</feature>
<name>A0A9D4KHB1_DREPO</name>
<sequence>MKNARWQYARVKQANNRKMDCASDFQEQLSKLDVAPLTSNIFTSIENTISDWWSRSLKDETLKAGAEERRKAIEKDESDRGSKTLLKPTKLVVDDQKACPSRKTMNID</sequence>
<organism evidence="2 3">
    <name type="scientific">Dreissena polymorpha</name>
    <name type="common">Zebra mussel</name>
    <name type="synonym">Mytilus polymorpha</name>
    <dbReference type="NCBI Taxonomy" id="45954"/>
    <lineage>
        <taxon>Eukaryota</taxon>
        <taxon>Metazoa</taxon>
        <taxon>Spiralia</taxon>
        <taxon>Lophotrochozoa</taxon>
        <taxon>Mollusca</taxon>
        <taxon>Bivalvia</taxon>
        <taxon>Autobranchia</taxon>
        <taxon>Heteroconchia</taxon>
        <taxon>Euheterodonta</taxon>
        <taxon>Imparidentia</taxon>
        <taxon>Neoheterodontei</taxon>
        <taxon>Myida</taxon>
        <taxon>Dreissenoidea</taxon>
        <taxon>Dreissenidae</taxon>
        <taxon>Dreissena</taxon>
    </lineage>
</organism>
<feature type="region of interest" description="Disordered" evidence="1">
    <location>
        <begin position="68"/>
        <end position="89"/>
    </location>
</feature>
<accession>A0A9D4KHB1</accession>
<dbReference type="AlphaFoldDB" id="A0A9D4KHB1"/>
<dbReference type="EMBL" id="JAIWYP010000004">
    <property type="protein sequence ID" value="KAH3839646.1"/>
    <property type="molecule type" value="Genomic_DNA"/>
</dbReference>
<comment type="caution">
    <text evidence="2">The sequence shown here is derived from an EMBL/GenBank/DDBJ whole genome shotgun (WGS) entry which is preliminary data.</text>
</comment>
<dbReference type="Proteomes" id="UP000828390">
    <property type="component" value="Unassembled WGS sequence"/>
</dbReference>
<keyword evidence="3" id="KW-1185">Reference proteome</keyword>
<evidence type="ECO:0000256" key="1">
    <source>
        <dbReference type="SAM" id="MobiDB-lite"/>
    </source>
</evidence>
<evidence type="ECO:0000313" key="3">
    <source>
        <dbReference type="Proteomes" id="UP000828390"/>
    </source>
</evidence>
<gene>
    <name evidence="2" type="ORF">DPMN_113078</name>
</gene>
<evidence type="ECO:0000313" key="2">
    <source>
        <dbReference type="EMBL" id="KAH3839646.1"/>
    </source>
</evidence>
<proteinExistence type="predicted"/>
<reference evidence="2" key="2">
    <citation type="submission" date="2020-11" db="EMBL/GenBank/DDBJ databases">
        <authorList>
            <person name="McCartney M.A."/>
            <person name="Auch B."/>
            <person name="Kono T."/>
            <person name="Mallez S."/>
            <person name="Becker A."/>
            <person name="Gohl D.M."/>
            <person name="Silverstein K.A.T."/>
            <person name="Koren S."/>
            <person name="Bechman K.B."/>
            <person name="Herman A."/>
            <person name="Abrahante J.E."/>
            <person name="Garbe J."/>
        </authorList>
    </citation>
    <scope>NUCLEOTIDE SEQUENCE</scope>
    <source>
        <strain evidence="2">Duluth1</strain>
        <tissue evidence="2">Whole animal</tissue>
    </source>
</reference>
<protein>
    <submittedName>
        <fullName evidence="2">Uncharacterized protein</fullName>
    </submittedName>
</protein>
<reference evidence="2" key="1">
    <citation type="journal article" date="2019" name="bioRxiv">
        <title>The Genome of the Zebra Mussel, Dreissena polymorpha: A Resource for Invasive Species Research.</title>
        <authorList>
            <person name="McCartney M.A."/>
            <person name="Auch B."/>
            <person name="Kono T."/>
            <person name="Mallez S."/>
            <person name="Zhang Y."/>
            <person name="Obille A."/>
            <person name="Becker A."/>
            <person name="Abrahante J.E."/>
            <person name="Garbe J."/>
            <person name="Badalamenti J.P."/>
            <person name="Herman A."/>
            <person name="Mangelson H."/>
            <person name="Liachko I."/>
            <person name="Sullivan S."/>
            <person name="Sone E.D."/>
            <person name="Koren S."/>
            <person name="Silverstein K.A.T."/>
            <person name="Beckman K.B."/>
            <person name="Gohl D.M."/>
        </authorList>
    </citation>
    <scope>NUCLEOTIDE SEQUENCE</scope>
    <source>
        <strain evidence="2">Duluth1</strain>
        <tissue evidence="2">Whole animal</tissue>
    </source>
</reference>